<dbReference type="Proteomes" id="UP001281410">
    <property type="component" value="Unassembled WGS sequence"/>
</dbReference>
<evidence type="ECO:0000313" key="2">
    <source>
        <dbReference type="EMBL" id="KAK3229053.1"/>
    </source>
</evidence>
<evidence type="ECO:0000313" key="3">
    <source>
        <dbReference type="Proteomes" id="UP001281410"/>
    </source>
</evidence>
<gene>
    <name evidence="2" type="ORF">Dsin_000934</name>
</gene>
<dbReference type="InterPro" id="IPR026960">
    <property type="entry name" value="RVT-Znf"/>
</dbReference>
<protein>
    <recommendedName>
        <fullName evidence="1">Reverse transcriptase zinc-binding domain-containing protein</fullName>
    </recommendedName>
</protein>
<dbReference type="AlphaFoldDB" id="A0AAE0B3T4"/>
<accession>A0AAE0B3T4</accession>
<name>A0AAE0B3T4_9ROSI</name>
<dbReference type="EMBL" id="JANJYJ010000001">
    <property type="protein sequence ID" value="KAK3229053.1"/>
    <property type="molecule type" value="Genomic_DNA"/>
</dbReference>
<comment type="caution">
    <text evidence="2">The sequence shown here is derived from an EMBL/GenBank/DDBJ whole genome shotgun (WGS) entry which is preliminary data.</text>
</comment>
<reference evidence="2" key="1">
    <citation type="journal article" date="2023" name="Plant J.">
        <title>Genome sequences and population genomics provide insights into the demographic history, inbreeding, and mutation load of two 'living fossil' tree species of Dipteronia.</title>
        <authorList>
            <person name="Feng Y."/>
            <person name="Comes H.P."/>
            <person name="Chen J."/>
            <person name="Zhu S."/>
            <person name="Lu R."/>
            <person name="Zhang X."/>
            <person name="Li P."/>
            <person name="Qiu J."/>
            <person name="Olsen K.M."/>
            <person name="Qiu Y."/>
        </authorList>
    </citation>
    <scope>NUCLEOTIDE SEQUENCE</scope>
    <source>
        <strain evidence="2">NBL</strain>
    </source>
</reference>
<dbReference type="Pfam" id="PF13966">
    <property type="entry name" value="zf-RVT"/>
    <property type="match status" value="1"/>
</dbReference>
<sequence>MFCRLFAINGSSSFLWRSFASFWKRDLIGSDSWWKYLWRIRVPSKFEMFIWRVCRDWIPAFKNLANRGIMVDIRCPIFKGRQETTLHALWCCPMLKPIRAMCQFMKGFKVRDEMLFVDFMAVCRDRLILEDFELLCLINRRNGKIHNSILMLDDDLAEFKNANSSVKNVFLPICCGALLLSDN</sequence>
<feature type="domain" description="Reverse transcriptase zinc-binding" evidence="1">
    <location>
        <begin position="29"/>
        <end position="96"/>
    </location>
</feature>
<keyword evidence="3" id="KW-1185">Reference proteome</keyword>
<proteinExistence type="predicted"/>
<evidence type="ECO:0000259" key="1">
    <source>
        <dbReference type="Pfam" id="PF13966"/>
    </source>
</evidence>
<organism evidence="2 3">
    <name type="scientific">Dipteronia sinensis</name>
    <dbReference type="NCBI Taxonomy" id="43782"/>
    <lineage>
        <taxon>Eukaryota</taxon>
        <taxon>Viridiplantae</taxon>
        <taxon>Streptophyta</taxon>
        <taxon>Embryophyta</taxon>
        <taxon>Tracheophyta</taxon>
        <taxon>Spermatophyta</taxon>
        <taxon>Magnoliopsida</taxon>
        <taxon>eudicotyledons</taxon>
        <taxon>Gunneridae</taxon>
        <taxon>Pentapetalae</taxon>
        <taxon>rosids</taxon>
        <taxon>malvids</taxon>
        <taxon>Sapindales</taxon>
        <taxon>Sapindaceae</taxon>
        <taxon>Hippocastanoideae</taxon>
        <taxon>Acereae</taxon>
        <taxon>Dipteronia</taxon>
    </lineage>
</organism>